<dbReference type="InterPro" id="IPR010916">
    <property type="entry name" value="TonB_box_CS"/>
</dbReference>
<dbReference type="InterPro" id="IPR005950">
    <property type="entry name" value="ModA"/>
</dbReference>
<evidence type="ECO:0000256" key="1">
    <source>
        <dbReference type="ARBA" id="ARBA00009175"/>
    </source>
</evidence>
<organism evidence="5 6">
    <name type="scientific">Veillonella magna</name>
    <dbReference type="NCBI Taxonomy" id="464322"/>
    <lineage>
        <taxon>Bacteria</taxon>
        <taxon>Bacillati</taxon>
        <taxon>Bacillota</taxon>
        <taxon>Negativicutes</taxon>
        <taxon>Veillonellales</taxon>
        <taxon>Veillonellaceae</taxon>
        <taxon>Veillonella</taxon>
    </lineage>
</organism>
<keyword evidence="3 4" id="KW-0732">Signal</keyword>
<comment type="similarity">
    <text evidence="1">Belongs to the bacterial solute-binding protein ModA family.</text>
</comment>
<dbReference type="NCBIfam" id="TIGR01256">
    <property type="entry name" value="modA"/>
    <property type="match status" value="1"/>
</dbReference>
<dbReference type="PIRSF" id="PIRSF004846">
    <property type="entry name" value="ModA"/>
    <property type="match status" value="1"/>
</dbReference>
<dbReference type="PANTHER" id="PTHR30632">
    <property type="entry name" value="MOLYBDATE-BINDING PERIPLASMIC PROTEIN"/>
    <property type="match status" value="1"/>
</dbReference>
<accession>A0ABS2GEE8</accession>
<dbReference type="SUPFAM" id="SSF53850">
    <property type="entry name" value="Periplasmic binding protein-like II"/>
    <property type="match status" value="1"/>
</dbReference>
<evidence type="ECO:0000256" key="4">
    <source>
        <dbReference type="SAM" id="SignalP"/>
    </source>
</evidence>
<dbReference type="RefSeq" id="WP_205087554.1">
    <property type="nucleotide sequence ID" value="NZ_JACJLA010000004.1"/>
</dbReference>
<dbReference type="PROSITE" id="PS51257">
    <property type="entry name" value="PROKAR_LIPOPROTEIN"/>
    <property type="match status" value="1"/>
</dbReference>
<feature type="signal peptide" evidence="4">
    <location>
        <begin position="1"/>
        <end position="23"/>
    </location>
</feature>
<dbReference type="InterPro" id="IPR050682">
    <property type="entry name" value="ModA/WtpA"/>
</dbReference>
<gene>
    <name evidence="5" type="primary">modA</name>
    <name evidence="5" type="ORF">H6A01_03385</name>
</gene>
<evidence type="ECO:0000313" key="5">
    <source>
        <dbReference type="EMBL" id="MBM6912376.1"/>
    </source>
</evidence>
<name>A0ABS2GEE8_9FIRM</name>
<protein>
    <submittedName>
        <fullName evidence="5">Molybdate ABC transporter substrate-binding protein</fullName>
    </submittedName>
</protein>
<keyword evidence="2" id="KW-0479">Metal-binding</keyword>
<dbReference type="PANTHER" id="PTHR30632:SF0">
    <property type="entry name" value="SULFATE-BINDING PROTEIN"/>
    <property type="match status" value="1"/>
</dbReference>
<sequence length="263" mass="28309">MNKKWLGVALSALLLVTAGCGQSDDTKKADVSKETITVSAAASMQAAMNELKDDYVKAHHLDASQIAINYGGSGTLRQQIEQGAPTSIFISANESNMRLLQDKNLVEKVKPLTANSLVLIVPKGKQAYKISDLGNVNRLAIGTVETVPAGKYAEESLKKLGVWEQVQPKLVYAKDVKAVTAYVAEATADAGFVYKTDAMASKDRVVITDTAPADSHKPIIYPIALVTKNENQLAKDFYAYLTSAEAQQILQKYGFTSVPNAAK</sequence>
<dbReference type="Proteomes" id="UP000707138">
    <property type="component" value="Unassembled WGS sequence"/>
</dbReference>
<dbReference type="Gene3D" id="3.40.190.10">
    <property type="entry name" value="Periplasmic binding protein-like II"/>
    <property type="match status" value="2"/>
</dbReference>
<evidence type="ECO:0000313" key="6">
    <source>
        <dbReference type="Proteomes" id="UP000707138"/>
    </source>
</evidence>
<dbReference type="Pfam" id="PF13531">
    <property type="entry name" value="SBP_bac_11"/>
    <property type="match status" value="1"/>
</dbReference>
<feature type="chain" id="PRO_5046274453" evidence="4">
    <location>
        <begin position="24"/>
        <end position="263"/>
    </location>
</feature>
<comment type="caution">
    <text evidence="5">The sequence shown here is derived from an EMBL/GenBank/DDBJ whole genome shotgun (WGS) entry which is preliminary data.</text>
</comment>
<proteinExistence type="inferred from homology"/>
<reference evidence="5 6" key="1">
    <citation type="journal article" date="2021" name="Sci. Rep.">
        <title>The distribution of antibiotic resistance genes in chicken gut microbiota commensals.</title>
        <authorList>
            <person name="Juricova H."/>
            <person name="Matiasovicova J."/>
            <person name="Kubasova T."/>
            <person name="Cejkova D."/>
            <person name="Rychlik I."/>
        </authorList>
    </citation>
    <scope>NUCLEOTIDE SEQUENCE [LARGE SCALE GENOMIC DNA]</scope>
    <source>
        <strain evidence="5 6">An537</strain>
    </source>
</reference>
<dbReference type="PROSITE" id="PS00430">
    <property type="entry name" value="TONB_DEPENDENT_REC_1"/>
    <property type="match status" value="1"/>
</dbReference>
<dbReference type="EMBL" id="JACJLA010000004">
    <property type="protein sequence ID" value="MBM6912376.1"/>
    <property type="molecule type" value="Genomic_DNA"/>
</dbReference>
<keyword evidence="6" id="KW-1185">Reference proteome</keyword>
<evidence type="ECO:0000256" key="2">
    <source>
        <dbReference type="ARBA" id="ARBA00022723"/>
    </source>
</evidence>
<evidence type="ECO:0000256" key="3">
    <source>
        <dbReference type="ARBA" id="ARBA00022729"/>
    </source>
</evidence>